<evidence type="ECO:0000256" key="1">
    <source>
        <dbReference type="ARBA" id="ARBA00004123"/>
    </source>
</evidence>
<dbReference type="PROSITE" id="PS50217">
    <property type="entry name" value="BZIP"/>
    <property type="match status" value="1"/>
</dbReference>
<feature type="compositionally biased region" description="Polar residues" evidence="26">
    <location>
        <begin position="681"/>
        <end position="691"/>
    </location>
</feature>
<evidence type="ECO:0000256" key="3">
    <source>
        <dbReference type="ARBA" id="ARBA00004648"/>
    </source>
</evidence>
<keyword evidence="21" id="KW-0753">Steroid metabolism</keyword>
<dbReference type="Proteomes" id="UP001174136">
    <property type="component" value="Unassembled WGS sequence"/>
</dbReference>
<dbReference type="CDD" id="cd14720">
    <property type="entry name" value="bZIP_NFE2-like"/>
    <property type="match status" value="1"/>
</dbReference>
<dbReference type="PROSITE" id="PS00036">
    <property type="entry name" value="BZIP_BASIC"/>
    <property type="match status" value="1"/>
</dbReference>
<keyword evidence="19" id="KW-1207">Sterol metabolism</keyword>
<feature type="compositionally biased region" description="Acidic residues" evidence="26">
    <location>
        <begin position="309"/>
        <end position="330"/>
    </location>
</feature>
<proteinExistence type="inferred from homology"/>
<feature type="region of interest" description="Disordered" evidence="26">
    <location>
        <begin position="672"/>
        <end position="700"/>
    </location>
</feature>
<evidence type="ECO:0000256" key="14">
    <source>
        <dbReference type="ARBA" id="ARBA00023121"/>
    </source>
</evidence>
<feature type="region of interest" description="Disordered" evidence="26">
    <location>
        <begin position="214"/>
        <end position="358"/>
    </location>
</feature>
<dbReference type="Gene3D" id="1.10.880.10">
    <property type="entry name" value="Transcription factor, Skn-1-like, DNA-binding domain"/>
    <property type="match status" value="1"/>
</dbReference>
<feature type="coiled-coil region" evidence="25">
    <location>
        <begin position="965"/>
        <end position="999"/>
    </location>
</feature>
<evidence type="ECO:0000256" key="12">
    <source>
        <dbReference type="ARBA" id="ARBA00023015"/>
    </source>
</evidence>
<dbReference type="PANTHER" id="PTHR24411">
    <property type="entry name" value="NUCLEAR FACTOR ERYTHROID 2-RELATED FACTOR"/>
    <property type="match status" value="1"/>
</dbReference>
<keyword evidence="16" id="KW-0472">Membrane</keyword>
<feature type="compositionally biased region" description="Polar residues" evidence="26">
    <location>
        <begin position="836"/>
        <end position="872"/>
    </location>
</feature>
<comment type="subcellular location">
    <subcellularLocation>
        <location evidence="3">Endoplasmic reticulum membrane</location>
        <topology evidence="3">Single-pass type II membrane protein</topology>
    </subcellularLocation>
    <subcellularLocation>
        <location evidence="2">Endoplasmic reticulum membrane</location>
        <topology evidence="2">Single-pass type III membrane protein</topology>
    </subcellularLocation>
    <subcellularLocation>
        <location evidence="1">Nucleus</location>
    </subcellularLocation>
</comment>
<dbReference type="InterPro" id="IPR008917">
    <property type="entry name" value="TF_DNA-bd_sf"/>
</dbReference>
<evidence type="ECO:0000256" key="20">
    <source>
        <dbReference type="ARBA" id="ARBA00023180"/>
    </source>
</evidence>
<evidence type="ECO:0000256" key="15">
    <source>
        <dbReference type="ARBA" id="ARBA00023125"/>
    </source>
</evidence>
<evidence type="ECO:0000256" key="21">
    <source>
        <dbReference type="ARBA" id="ARBA00023221"/>
    </source>
</evidence>
<keyword evidence="8" id="KW-0812">Transmembrane</keyword>
<evidence type="ECO:0000256" key="8">
    <source>
        <dbReference type="ARBA" id="ARBA00022692"/>
    </source>
</evidence>
<evidence type="ECO:0000256" key="22">
    <source>
        <dbReference type="ARBA" id="ARBA00023242"/>
    </source>
</evidence>
<dbReference type="InterPro" id="IPR004827">
    <property type="entry name" value="bZIP"/>
</dbReference>
<evidence type="ECO:0000256" key="4">
    <source>
        <dbReference type="ARBA" id="ARBA00008157"/>
    </source>
</evidence>
<feature type="region of interest" description="Disordered" evidence="26">
    <location>
        <begin position="1024"/>
        <end position="1050"/>
    </location>
</feature>
<keyword evidence="18" id="KW-0804">Transcription</keyword>
<keyword evidence="11" id="KW-1133">Transmembrane helix</keyword>
<feature type="compositionally biased region" description="Polar residues" evidence="26">
    <location>
        <begin position="297"/>
        <end position="306"/>
    </location>
</feature>
<keyword evidence="29" id="KW-1185">Reference proteome</keyword>
<feature type="compositionally biased region" description="Basic and acidic residues" evidence="26">
    <location>
        <begin position="331"/>
        <end position="351"/>
    </location>
</feature>
<dbReference type="SMART" id="SM00338">
    <property type="entry name" value="BRLZ"/>
    <property type="match status" value="1"/>
</dbReference>
<comment type="caution">
    <text evidence="28">The sequence shown here is derived from an EMBL/GenBank/DDBJ whole genome shotgun (WGS) entry which is preliminary data.</text>
</comment>
<evidence type="ECO:0000256" key="5">
    <source>
        <dbReference type="ARBA" id="ARBA00020485"/>
    </source>
</evidence>
<keyword evidence="14" id="KW-0446">Lipid-binding</keyword>
<evidence type="ECO:0000256" key="13">
    <source>
        <dbReference type="ARBA" id="ARBA00023098"/>
    </source>
</evidence>
<dbReference type="GO" id="GO:0000981">
    <property type="term" value="F:DNA-binding transcription factor activity, RNA polymerase II-specific"/>
    <property type="evidence" value="ECO:0007669"/>
    <property type="project" value="TreeGrafter"/>
</dbReference>
<reference evidence="28" key="1">
    <citation type="journal article" date="2023" name="Front. Mar. Sci.">
        <title>A new Merluccius polli reference genome to investigate the effects of global change in West African waters.</title>
        <authorList>
            <person name="Mateo J.L."/>
            <person name="Blanco-Fernandez C."/>
            <person name="Garcia-Vazquez E."/>
            <person name="Machado-Schiaffino G."/>
        </authorList>
    </citation>
    <scope>NUCLEOTIDE SEQUENCE</scope>
    <source>
        <strain evidence="28">C29</strain>
        <tissue evidence="28">Fin</tissue>
    </source>
</reference>
<dbReference type="Pfam" id="PF03131">
    <property type="entry name" value="bZIP_Maf"/>
    <property type="match status" value="1"/>
</dbReference>
<organism evidence="28 29">
    <name type="scientific">Merluccius polli</name>
    <name type="common">Benguela hake</name>
    <name type="synonym">Merluccius cadenati</name>
    <dbReference type="NCBI Taxonomy" id="89951"/>
    <lineage>
        <taxon>Eukaryota</taxon>
        <taxon>Metazoa</taxon>
        <taxon>Chordata</taxon>
        <taxon>Craniata</taxon>
        <taxon>Vertebrata</taxon>
        <taxon>Euteleostomi</taxon>
        <taxon>Actinopterygii</taxon>
        <taxon>Neopterygii</taxon>
        <taxon>Teleostei</taxon>
        <taxon>Neoteleostei</taxon>
        <taxon>Acanthomorphata</taxon>
        <taxon>Zeiogadaria</taxon>
        <taxon>Gadariae</taxon>
        <taxon>Gadiformes</taxon>
        <taxon>Gadoidei</taxon>
        <taxon>Merlucciidae</taxon>
        <taxon>Merluccius</taxon>
    </lineage>
</organism>
<dbReference type="EMBL" id="JAOPHQ010005407">
    <property type="protein sequence ID" value="KAK0135784.1"/>
    <property type="molecule type" value="Genomic_DNA"/>
</dbReference>
<evidence type="ECO:0000256" key="26">
    <source>
        <dbReference type="SAM" id="MobiDB-lite"/>
    </source>
</evidence>
<keyword evidence="20" id="KW-0325">Glycoprotein</keyword>
<evidence type="ECO:0000256" key="25">
    <source>
        <dbReference type="SAM" id="Coils"/>
    </source>
</evidence>
<dbReference type="SUPFAM" id="SSF47454">
    <property type="entry name" value="A DNA-binding domain in eukaryotic transcription factors"/>
    <property type="match status" value="1"/>
</dbReference>
<accession>A0AA47M940</accession>
<evidence type="ECO:0000256" key="18">
    <source>
        <dbReference type="ARBA" id="ARBA00023163"/>
    </source>
</evidence>
<dbReference type="GO" id="GO:0008289">
    <property type="term" value="F:lipid binding"/>
    <property type="evidence" value="ECO:0007669"/>
    <property type="project" value="UniProtKB-KW"/>
</dbReference>
<feature type="compositionally biased region" description="Acidic residues" evidence="26">
    <location>
        <begin position="253"/>
        <end position="264"/>
    </location>
</feature>
<feature type="domain" description="BZIP" evidence="27">
    <location>
        <begin position="926"/>
        <end position="989"/>
    </location>
</feature>
<protein>
    <recommendedName>
        <fullName evidence="5">Endoplasmic reticulum membrane sensor NFE2L1</fullName>
    </recommendedName>
    <alternativeName>
        <fullName evidence="24">Nuclear factor erythroid 2-related factor 1</fullName>
    </alternativeName>
    <alternativeName>
        <fullName evidence="23">Nuclear factor, erythroid derived 2, like 1</fullName>
    </alternativeName>
</protein>
<keyword evidence="13" id="KW-0443">Lipid metabolism</keyword>
<evidence type="ECO:0000256" key="16">
    <source>
        <dbReference type="ARBA" id="ARBA00023136"/>
    </source>
</evidence>
<feature type="compositionally biased region" description="Low complexity" evidence="26">
    <location>
        <begin position="745"/>
        <end position="770"/>
    </location>
</feature>
<dbReference type="GO" id="GO:0005634">
    <property type="term" value="C:nucleus"/>
    <property type="evidence" value="ECO:0007669"/>
    <property type="project" value="UniProtKB-SubCell"/>
</dbReference>
<keyword evidence="17" id="KW-0010">Activator</keyword>
<evidence type="ECO:0000256" key="7">
    <source>
        <dbReference type="ARBA" id="ARBA00022548"/>
    </source>
</evidence>
<comment type="similarity">
    <text evidence="4">Belongs to the bZIP family. CNC subfamily.</text>
</comment>
<evidence type="ECO:0000256" key="17">
    <source>
        <dbReference type="ARBA" id="ARBA00023159"/>
    </source>
</evidence>
<keyword evidence="7" id="KW-0153">Cholesterol metabolism</keyword>
<dbReference type="GO" id="GO:0005789">
    <property type="term" value="C:endoplasmic reticulum membrane"/>
    <property type="evidence" value="ECO:0007669"/>
    <property type="project" value="UniProtKB-SubCell"/>
</dbReference>
<evidence type="ECO:0000256" key="23">
    <source>
        <dbReference type="ARBA" id="ARBA00030985"/>
    </source>
</evidence>
<keyword evidence="25" id="KW-0175">Coiled coil</keyword>
<sequence length="1050" mass="117219">MNSRRCITVDVNHGLALNDPCVIVAPFLDLQDQSNSAPGCVGFQSSVVQSTVTTPRICDEEIPLAQKCRVRCSGATVVNATMYLKKYFTEGLVQLAILLSLCGLRVDVGLEPYLPSHEMMLGPSAGITQTQFHNLWNHLDDGHHRSHPKNIDLDGFASSRRLLGWVRSLDRLQALCPPQKFWYNIAGPLDQRFCYNIVPNAELETWLVHREQGTLPGEHHSQPTPLERAPVSLEGDRAGPALQPGDILRNQEGEEQDEADDDVNMEGGALDESLRPLSEWSQSPAWSDRSPREETQRQVLPNRQMYSDSLDEEGEGETGDGLEEEEEEEELARTSRSTRERRDSAGERESAQNDEDQMSLSLQECLRLLEHTFPFTHQPSEEILPPNGGAVDHESLSAERRPLLSPLIPSDLELQWQDLLAIMEPQGLDVSTPFPSNLETDGFSGAIQNPLDATILSIYPSSLNSHNDNQMIYQDVHLMEAALLPGTVPLLPLTPSTELDQYNMRLNTSEASENMDLNSSRRTPYHTNLISGDPSDNLNMGLDVENGYTTFDMNPLTQDLADNFITDNTNTGPHSMCTLSPGYHSSFDMDFYPNDFTPASLTPQFEPSGTNLNLPMIPPSHLLVDDEEDGLPSPLGDLPEDATILDEMSLLDLALEEGFSPEMAARLEEEGYLNPEPGKRNTGQFDTNVPNTEEDDDGTSWLTMAPIYPQGTATILRHESEEKADSDSGLSLDCSFSPASPCGSESSCYSSSSTSSSSSGSSTGSLYSEGNEQKDEEGGINLDMELEVTIKQEEEQGAVGGYYTSDVNKIVPTSYQEEKLFNGLPWQEHIGHDHTYNQAWPSTPTPTATGKASMKQSKYSSRQRTTKPYSRSSPKRFAEAELLSRDDRRAWSLKIPFSNELIINLPVDDYNELLANHRLNEQQLNLMRDIRRRGKNKMAAQNCRRRKLGALLGLEEDVSGLRRQRAWLRREKQEALKSLQEMEQRLESLYQEVMFSLRDEDGRPLDATDYAIQFGDNGSVTVIPRRHRTLPRADSKAGKKHKDKKCDESK</sequence>
<keyword evidence="9" id="KW-0256">Endoplasmic reticulum</keyword>
<evidence type="ECO:0000256" key="9">
    <source>
        <dbReference type="ARBA" id="ARBA00022824"/>
    </source>
</evidence>
<evidence type="ECO:0000256" key="11">
    <source>
        <dbReference type="ARBA" id="ARBA00022989"/>
    </source>
</evidence>
<evidence type="ECO:0000256" key="2">
    <source>
        <dbReference type="ARBA" id="ARBA00004643"/>
    </source>
</evidence>
<name>A0AA47M940_MERPO</name>
<dbReference type="GO" id="GO:0008203">
    <property type="term" value="P:cholesterol metabolic process"/>
    <property type="evidence" value="ECO:0007669"/>
    <property type="project" value="UniProtKB-KW"/>
</dbReference>
<evidence type="ECO:0000313" key="28">
    <source>
        <dbReference type="EMBL" id="KAK0135784.1"/>
    </source>
</evidence>
<evidence type="ECO:0000256" key="24">
    <source>
        <dbReference type="ARBA" id="ARBA00031659"/>
    </source>
</evidence>
<evidence type="ECO:0000256" key="19">
    <source>
        <dbReference type="ARBA" id="ARBA00023166"/>
    </source>
</evidence>
<keyword evidence="22" id="KW-0539">Nucleus</keyword>
<feature type="region of interest" description="Disordered" evidence="26">
    <location>
        <begin position="835"/>
        <end position="876"/>
    </location>
</feature>
<feature type="region of interest" description="Disordered" evidence="26">
    <location>
        <begin position="745"/>
        <end position="778"/>
    </location>
</feature>
<dbReference type="PANTHER" id="PTHR24411:SF31">
    <property type="entry name" value="ENDOPLASMIC RETICULUM MEMBRANE SENSOR NFE2L1"/>
    <property type="match status" value="1"/>
</dbReference>
<dbReference type="AlphaFoldDB" id="A0AA47M940"/>
<dbReference type="InterPro" id="IPR047167">
    <property type="entry name" value="NFE2-like"/>
</dbReference>
<evidence type="ECO:0000256" key="6">
    <source>
        <dbReference type="ARBA" id="ARBA00022491"/>
    </source>
</evidence>
<keyword evidence="10" id="KW-0735">Signal-anchor</keyword>
<keyword evidence="12" id="KW-0805">Transcription regulation</keyword>
<evidence type="ECO:0000313" key="29">
    <source>
        <dbReference type="Proteomes" id="UP001174136"/>
    </source>
</evidence>
<evidence type="ECO:0000256" key="10">
    <source>
        <dbReference type="ARBA" id="ARBA00022968"/>
    </source>
</evidence>
<keyword evidence="6" id="KW-0678">Repressor</keyword>
<gene>
    <name evidence="28" type="primary">NFE2L1_0</name>
    <name evidence="28" type="ORF">N1851_028348</name>
</gene>
<keyword evidence="15" id="KW-0238">DNA-binding</keyword>
<evidence type="ECO:0000259" key="27">
    <source>
        <dbReference type="PROSITE" id="PS50217"/>
    </source>
</evidence>
<dbReference type="GO" id="GO:0000978">
    <property type="term" value="F:RNA polymerase II cis-regulatory region sequence-specific DNA binding"/>
    <property type="evidence" value="ECO:0007669"/>
    <property type="project" value="InterPro"/>
</dbReference>
<dbReference type="InterPro" id="IPR004826">
    <property type="entry name" value="bZIP_Maf"/>
</dbReference>